<evidence type="ECO:0000256" key="3">
    <source>
        <dbReference type="ARBA" id="ARBA00023157"/>
    </source>
</evidence>
<evidence type="ECO:0008006" key="8">
    <source>
        <dbReference type="Google" id="ProtNLM"/>
    </source>
</evidence>
<feature type="compositionally biased region" description="Pro residues" evidence="4">
    <location>
        <begin position="520"/>
        <end position="530"/>
    </location>
</feature>
<dbReference type="SUPFAM" id="SSF50985">
    <property type="entry name" value="RCC1/BLIP-II"/>
    <property type="match status" value="2"/>
</dbReference>
<dbReference type="Proteomes" id="UP001217838">
    <property type="component" value="Unassembled WGS sequence"/>
</dbReference>
<dbReference type="RefSeq" id="WP_271993532.1">
    <property type="nucleotide sequence ID" value="NZ_JAQNDN010000001.1"/>
</dbReference>
<dbReference type="Gene3D" id="2.130.10.30">
    <property type="entry name" value="Regulator of chromosome condensation 1/beta-lactamase-inhibitor protein II"/>
    <property type="match status" value="2"/>
</dbReference>
<keyword evidence="3" id="KW-1015">Disulfide bond</keyword>
<evidence type="ECO:0000256" key="1">
    <source>
        <dbReference type="ARBA" id="ARBA00022729"/>
    </source>
</evidence>
<feature type="chain" id="PRO_5046271627" description="Myxococcus cysteine-rich repeat-containing protein" evidence="5">
    <location>
        <begin position="20"/>
        <end position="530"/>
    </location>
</feature>
<gene>
    <name evidence="6" type="ORF">POL58_00160</name>
</gene>
<feature type="signal peptide" evidence="5">
    <location>
        <begin position="1"/>
        <end position="19"/>
    </location>
</feature>
<dbReference type="InterPro" id="IPR051553">
    <property type="entry name" value="Ran_GTPase-activating"/>
</dbReference>
<organism evidence="6 7">
    <name type="scientific">Nannocystis radixulma</name>
    <dbReference type="NCBI Taxonomy" id="2995305"/>
    <lineage>
        <taxon>Bacteria</taxon>
        <taxon>Pseudomonadati</taxon>
        <taxon>Myxococcota</taxon>
        <taxon>Polyangia</taxon>
        <taxon>Nannocystales</taxon>
        <taxon>Nannocystaceae</taxon>
        <taxon>Nannocystis</taxon>
    </lineage>
</organism>
<dbReference type="PANTHER" id="PTHR45982:SF1">
    <property type="entry name" value="REGULATOR OF CHROMOSOME CONDENSATION"/>
    <property type="match status" value="1"/>
</dbReference>
<dbReference type="Pfam" id="PF13540">
    <property type="entry name" value="RCC1_2"/>
    <property type="match status" value="4"/>
</dbReference>
<protein>
    <recommendedName>
        <fullName evidence="8">Myxococcus cysteine-rich repeat-containing protein</fullName>
    </recommendedName>
</protein>
<dbReference type="PRINTS" id="PR00633">
    <property type="entry name" value="RCCNDNSATION"/>
</dbReference>
<dbReference type="InterPro" id="IPR009091">
    <property type="entry name" value="RCC1/BLIP-II"/>
</dbReference>
<comment type="caution">
    <text evidence="6">The sequence shown here is derived from an EMBL/GenBank/DDBJ whole genome shotgun (WGS) entry which is preliminary data.</text>
</comment>
<accession>A0ABT5AWA8</accession>
<evidence type="ECO:0000256" key="2">
    <source>
        <dbReference type="ARBA" id="ARBA00022737"/>
    </source>
</evidence>
<feature type="region of interest" description="Disordered" evidence="4">
    <location>
        <begin position="50"/>
        <end position="71"/>
    </location>
</feature>
<dbReference type="NCBIfam" id="TIGR02232">
    <property type="entry name" value="myxo_disulf_rpt"/>
    <property type="match status" value="1"/>
</dbReference>
<name>A0ABT5AWA8_9BACT</name>
<dbReference type="PROSITE" id="PS51257">
    <property type="entry name" value="PROKAR_LIPOPROTEIN"/>
    <property type="match status" value="1"/>
</dbReference>
<keyword evidence="7" id="KW-1185">Reference proteome</keyword>
<sequence>MSAILRPVFAGRRTPHAFAALAVLSACFYQPTVSQGATDATSTVAVTDTSGLTGPSGATSPGTTLPTTGTTSAATTDVVTITGPETTTGVSGVCGDGAVEGVEECDDANEIAADGCESDCRTTRILDVAAGTDTTCVVLEGGYLKCWGNNGRGRLGYGHTETIGDDEPASAAGILDVGGKVLKVAPGLVHTCVLLEGGSVRCWGYGKDGRLGTGSFPLAACLDGQQNIQCELDPACCIGDDEHPGAIPPVDVGGPVDDIVVGEEHTCVLLTDGKVRCWGDNYLGELGLGFPATIGDDEVPSTADPVSLGDQAIRLFGGSLDTCAVLQAGAVRCWGGNQGWHLGVPETQPVGDDELPSSLPPMPLGGPLIALTLADETTCAWLQGNRVQCWGKSGTLGIGSTDIYAFDDLPPPDIDVGGEVAAIGAGDSRACVHLNDGTVRCWGYGFGGSLGYGDIQGVGDEPGEMPPPPVDLGGTPVRLSIGRVHACALLADNRLKCWGYNSDGQLGYGHTNDVGDEPGEMPPPDVPLFE</sequence>
<dbReference type="PANTHER" id="PTHR45982">
    <property type="entry name" value="REGULATOR OF CHROMOSOME CONDENSATION"/>
    <property type="match status" value="1"/>
</dbReference>
<dbReference type="PROSITE" id="PS50012">
    <property type="entry name" value="RCC1_3"/>
    <property type="match status" value="3"/>
</dbReference>
<evidence type="ECO:0000256" key="5">
    <source>
        <dbReference type="SAM" id="SignalP"/>
    </source>
</evidence>
<dbReference type="EMBL" id="JAQNDN010000001">
    <property type="protein sequence ID" value="MDC0666121.1"/>
    <property type="molecule type" value="Genomic_DNA"/>
</dbReference>
<evidence type="ECO:0000256" key="4">
    <source>
        <dbReference type="SAM" id="MobiDB-lite"/>
    </source>
</evidence>
<evidence type="ECO:0000313" key="7">
    <source>
        <dbReference type="Proteomes" id="UP001217838"/>
    </source>
</evidence>
<dbReference type="InterPro" id="IPR000408">
    <property type="entry name" value="Reg_chr_condens"/>
</dbReference>
<feature type="region of interest" description="Disordered" evidence="4">
    <location>
        <begin position="509"/>
        <end position="530"/>
    </location>
</feature>
<dbReference type="InterPro" id="IPR011936">
    <property type="entry name" value="Myxo_disulph_rpt"/>
</dbReference>
<evidence type="ECO:0000313" key="6">
    <source>
        <dbReference type="EMBL" id="MDC0666121.1"/>
    </source>
</evidence>
<keyword evidence="1 5" id="KW-0732">Signal</keyword>
<keyword evidence="2" id="KW-0677">Repeat</keyword>
<reference evidence="6 7" key="1">
    <citation type="submission" date="2022-11" db="EMBL/GenBank/DDBJ databases">
        <title>Minimal conservation of predation-associated metabolite biosynthetic gene clusters underscores biosynthetic potential of Myxococcota including descriptions for ten novel species: Archangium lansinium sp. nov., Myxococcus landrumus sp. nov., Nannocystis bai.</title>
        <authorList>
            <person name="Ahearne A."/>
            <person name="Stevens C."/>
            <person name="Dowd S."/>
        </authorList>
    </citation>
    <scope>NUCLEOTIDE SEQUENCE [LARGE SCALE GENOMIC DNA]</scope>
    <source>
        <strain evidence="6 7">NCELM</strain>
    </source>
</reference>
<proteinExistence type="predicted"/>